<organism evidence="1 2">
    <name type="scientific">Ureibacillus thermophilus</name>
    <dbReference type="NCBI Taxonomy" id="367743"/>
    <lineage>
        <taxon>Bacteria</taxon>
        <taxon>Bacillati</taxon>
        <taxon>Bacillota</taxon>
        <taxon>Bacilli</taxon>
        <taxon>Bacillales</taxon>
        <taxon>Caryophanaceae</taxon>
        <taxon>Ureibacillus</taxon>
    </lineage>
</organism>
<dbReference type="Proteomes" id="UP000291151">
    <property type="component" value="Chromosome"/>
</dbReference>
<dbReference type="RefSeq" id="WP_208651377.1">
    <property type="nucleotide sequence ID" value="NZ_CP036528.1"/>
</dbReference>
<accession>A0A4P6UR67</accession>
<dbReference type="AlphaFoldDB" id="A0A4P6UR67"/>
<dbReference type="KEGG" id="uth:DKZ56_03755"/>
<proteinExistence type="predicted"/>
<evidence type="ECO:0000313" key="2">
    <source>
        <dbReference type="Proteomes" id="UP000291151"/>
    </source>
</evidence>
<gene>
    <name evidence="1" type="ORF">DKZ56_03755</name>
</gene>
<name>A0A4P6UR67_9BACL</name>
<protein>
    <submittedName>
        <fullName evidence="1">Uncharacterized protein</fullName>
    </submittedName>
</protein>
<sequence>MIKKKEKKLTKIKYLYDNREYIILNKCPHCNLDIHPTLENTHHFENKNFHIHALSFVCPSCRKDYFVINHSEKLSNAQNQYILTIPEYTFRNETLIQNTSKKFQNLYTQSVQADLHGHDDLAFFGYIKSLEVLVKDIAIIEHPDSEDTVLFSSLIQCLEKFHSTNIHLFSKKLLEVLKNDYLHYQKGPEFSTFTELVKDCIEYFILYLELLQKTFSLNDKQSGNWK</sequence>
<dbReference type="EMBL" id="CP036528">
    <property type="protein sequence ID" value="QBK25047.1"/>
    <property type="molecule type" value="Genomic_DNA"/>
</dbReference>
<keyword evidence="2" id="KW-1185">Reference proteome</keyword>
<reference evidence="1 2" key="1">
    <citation type="submission" date="2019-02" db="EMBL/GenBank/DDBJ databases">
        <title>Ureibacillus thermophilus.</title>
        <authorList>
            <person name="Sunny J.S."/>
            <person name="Natarajan A."/>
            <person name="Saleena L.M."/>
        </authorList>
    </citation>
    <scope>NUCLEOTIDE SEQUENCE [LARGE SCALE GENOMIC DNA]</scope>
    <source>
        <strain evidence="1 2">LM102</strain>
    </source>
</reference>
<evidence type="ECO:0000313" key="1">
    <source>
        <dbReference type="EMBL" id="QBK25047.1"/>
    </source>
</evidence>